<dbReference type="KEGG" id="crq:GCK72_007935"/>
<dbReference type="Gene3D" id="3.10.20.90">
    <property type="entry name" value="Phosphatidylinositol 3-kinase Catalytic Subunit, Chain A, domain 1"/>
    <property type="match status" value="1"/>
</dbReference>
<evidence type="ECO:0000313" key="5">
    <source>
        <dbReference type="EMBL" id="KAF1767974.1"/>
    </source>
</evidence>
<dbReference type="RefSeq" id="XP_053590739.1">
    <property type="nucleotide sequence ID" value="XM_053726545.1"/>
</dbReference>
<dbReference type="GeneID" id="9806768"/>
<dbReference type="InterPro" id="IPR009060">
    <property type="entry name" value="UBA-like_sf"/>
</dbReference>
<feature type="compositionally biased region" description="Low complexity" evidence="3">
    <location>
        <begin position="175"/>
        <end position="194"/>
    </location>
</feature>
<dbReference type="PROSITE" id="PS50033">
    <property type="entry name" value="UBX"/>
    <property type="match status" value="1"/>
</dbReference>
<dbReference type="SUPFAM" id="SSF46934">
    <property type="entry name" value="UBA-like"/>
    <property type="match status" value="1"/>
</dbReference>
<dbReference type="InterPro" id="IPR006577">
    <property type="entry name" value="UAS"/>
</dbReference>
<dbReference type="Proteomes" id="UP000483820">
    <property type="component" value="Chromosome II"/>
</dbReference>
<dbReference type="Gene3D" id="3.40.30.10">
    <property type="entry name" value="Glutaredoxin"/>
    <property type="match status" value="1"/>
</dbReference>
<accession>A0A6A5HMZ8</accession>
<organism evidence="5 6">
    <name type="scientific">Caenorhabditis remanei</name>
    <name type="common">Caenorhabditis vulgaris</name>
    <dbReference type="NCBI Taxonomy" id="31234"/>
    <lineage>
        <taxon>Eukaryota</taxon>
        <taxon>Metazoa</taxon>
        <taxon>Ecdysozoa</taxon>
        <taxon>Nematoda</taxon>
        <taxon>Chromadorea</taxon>
        <taxon>Rhabditida</taxon>
        <taxon>Rhabditina</taxon>
        <taxon>Rhabditomorpha</taxon>
        <taxon>Rhabditoidea</taxon>
        <taxon>Rhabditidae</taxon>
        <taxon>Peloderinae</taxon>
        <taxon>Caenorhabditis</taxon>
    </lineage>
</organism>
<dbReference type="GO" id="GO:0005783">
    <property type="term" value="C:endoplasmic reticulum"/>
    <property type="evidence" value="ECO:0007669"/>
    <property type="project" value="UniProtKB-SubCell"/>
</dbReference>
<reference evidence="5 6" key="1">
    <citation type="submission" date="2019-12" db="EMBL/GenBank/DDBJ databases">
        <title>Chromosome-level assembly of the Caenorhabditis remanei genome.</title>
        <authorList>
            <person name="Teterina A.A."/>
            <person name="Willis J.H."/>
            <person name="Phillips P.C."/>
        </authorList>
    </citation>
    <scope>NUCLEOTIDE SEQUENCE [LARGE SCALE GENOMIC DNA]</scope>
    <source>
        <strain evidence="5 6">PX506</strain>
        <tissue evidence="5">Whole organism</tissue>
    </source>
</reference>
<dbReference type="EMBL" id="WUAV01000002">
    <property type="protein sequence ID" value="KAF1767974.1"/>
    <property type="molecule type" value="Genomic_DNA"/>
</dbReference>
<feature type="domain" description="UBX" evidence="4">
    <location>
        <begin position="543"/>
        <end position="623"/>
    </location>
</feature>
<evidence type="ECO:0000259" key="4">
    <source>
        <dbReference type="PROSITE" id="PS50033"/>
    </source>
</evidence>
<evidence type="ECO:0000256" key="2">
    <source>
        <dbReference type="ARBA" id="ARBA00022824"/>
    </source>
</evidence>
<proteinExistence type="predicted"/>
<dbReference type="SMART" id="SM00594">
    <property type="entry name" value="UAS"/>
    <property type="match status" value="1"/>
</dbReference>
<dbReference type="InterPro" id="IPR049483">
    <property type="entry name" value="FAF1_2-like_UAS"/>
</dbReference>
<keyword evidence="2" id="KW-0256">Endoplasmic reticulum</keyword>
<protein>
    <recommendedName>
        <fullName evidence="4">UBX domain-containing protein</fullName>
    </recommendedName>
</protein>
<dbReference type="Gene3D" id="1.10.8.10">
    <property type="entry name" value="DNA helicase RuvA subunit, C-terminal domain"/>
    <property type="match status" value="1"/>
</dbReference>
<dbReference type="SUPFAM" id="SSF54236">
    <property type="entry name" value="Ubiquitin-like"/>
    <property type="match status" value="1"/>
</dbReference>
<evidence type="ECO:0000313" key="6">
    <source>
        <dbReference type="Proteomes" id="UP000483820"/>
    </source>
</evidence>
<feature type="region of interest" description="Disordered" evidence="3">
    <location>
        <begin position="105"/>
        <end position="217"/>
    </location>
</feature>
<dbReference type="InterPro" id="IPR001012">
    <property type="entry name" value="UBX_dom"/>
</dbReference>
<comment type="caution">
    <text evidence="5">The sequence shown here is derived from an EMBL/GenBank/DDBJ whole genome shotgun (WGS) entry which is preliminary data.</text>
</comment>
<dbReference type="PANTHER" id="PTHR23322:SF97">
    <property type="entry name" value="UBX DOMAIN-CONTAINING PROTEIN 3"/>
    <property type="match status" value="1"/>
</dbReference>
<evidence type="ECO:0000256" key="1">
    <source>
        <dbReference type="ARBA" id="ARBA00004240"/>
    </source>
</evidence>
<dbReference type="Pfam" id="PF00789">
    <property type="entry name" value="UBX"/>
    <property type="match status" value="1"/>
</dbReference>
<dbReference type="GO" id="GO:0036503">
    <property type="term" value="P:ERAD pathway"/>
    <property type="evidence" value="ECO:0007669"/>
    <property type="project" value="TreeGrafter"/>
</dbReference>
<dbReference type="AlphaFoldDB" id="A0A6A5HMZ8"/>
<dbReference type="Pfam" id="PF21021">
    <property type="entry name" value="FAF1"/>
    <property type="match status" value="1"/>
</dbReference>
<dbReference type="CTD" id="9806768"/>
<dbReference type="PANTHER" id="PTHR23322">
    <property type="entry name" value="FAS-ASSOCIATED PROTEIN"/>
    <property type="match status" value="1"/>
</dbReference>
<feature type="compositionally biased region" description="Basic and acidic residues" evidence="3">
    <location>
        <begin position="137"/>
        <end position="152"/>
    </location>
</feature>
<dbReference type="GO" id="GO:0043130">
    <property type="term" value="F:ubiquitin binding"/>
    <property type="evidence" value="ECO:0007669"/>
    <property type="project" value="TreeGrafter"/>
</dbReference>
<feature type="region of interest" description="Disordered" evidence="3">
    <location>
        <begin position="468"/>
        <end position="524"/>
    </location>
</feature>
<dbReference type="Pfam" id="PF14555">
    <property type="entry name" value="UBA_4"/>
    <property type="match status" value="1"/>
</dbReference>
<dbReference type="InterPro" id="IPR050730">
    <property type="entry name" value="UBX_domain-protein"/>
</dbReference>
<sequence length="626" mass="70879">MDHLGLEDDQQEKLRQFTDITQEHDREVAIGTLASLNWNLEQAIEAHLMQEDMNQDDDPEIVEQIPARSILHQNPRVAEVGGAHFGRIVNNQFILDDDDDDVIVDVGSEMPSTRGRRRGRPAASAASAQDEMTVDNQVKRLRIDDDQQRDNGKATSSNKRGAAIPRQKRGQAEPTTSGSSSGATSTSATSSSTATRRHTRANPAPQEPAHPEPARHQNGILTSSRQNQSRRHAPAAPIAPVVIDSDEDDDSMIVYDDEGDNHQNEPMDNNEIAPRAGVQNGRVPMIPDGYSSVPDALRNFVAIFADRFCATPATQAFMPPFYTDTLPNALKEAFEHPNSELRRPLVFYINHDRSIAANIFASQVMCSEAVSSLIRHQYILFPWDISSDSNLMNFLEFLQASNMGDVRTIIQRLAMHKVEAFPMMAIVIRERNSYRLVDYCKGTDTADQVLEKLLAGVDEYSNVRLNEASERREREEREAIRSQQEAEYKASLEADKARMEAKQKEIDEQRAEEERRQKEQDDEVMRRQMVASTLPEEPPVDSPPGEILNVKFRLPEGGQDMRRFRRAESIQTLIDYLSSKGFSPDKYKYFNSDFPKKEITRHFPDLSANFIDSKWPAREQIFVEEI</sequence>
<name>A0A6A5HMZ8_CAERE</name>
<evidence type="ECO:0000256" key="3">
    <source>
        <dbReference type="SAM" id="MobiDB-lite"/>
    </source>
</evidence>
<gene>
    <name evidence="5" type="ORF">GCK72_007935</name>
</gene>
<dbReference type="GO" id="GO:0005634">
    <property type="term" value="C:nucleus"/>
    <property type="evidence" value="ECO:0007669"/>
    <property type="project" value="TreeGrafter"/>
</dbReference>
<dbReference type="InterPro" id="IPR029071">
    <property type="entry name" value="Ubiquitin-like_domsf"/>
</dbReference>
<comment type="subcellular location">
    <subcellularLocation>
        <location evidence="1">Endoplasmic reticulum</location>
    </subcellularLocation>
</comment>